<dbReference type="InterPro" id="IPR000888">
    <property type="entry name" value="RmlC-like"/>
</dbReference>
<dbReference type="GO" id="GO:0005829">
    <property type="term" value="C:cytosol"/>
    <property type="evidence" value="ECO:0007669"/>
    <property type="project" value="TreeGrafter"/>
</dbReference>
<dbReference type="SUPFAM" id="SSF51182">
    <property type="entry name" value="RmlC-like cupins"/>
    <property type="match status" value="1"/>
</dbReference>
<dbReference type="Gene3D" id="2.60.120.10">
    <property type="entry name" value="Jelly Rolls"/>
    <property type="match status" value="1"/>
</dbReference>
<protein>
    <recommendedName>
        <fullName evidence="2">dTDP-4-dehydrorhamnose 3,5-epimerase</fullName>
    </recommendedName>
</protein>
<reference evidence="1" key="1">
    <citation type="submission" date="2018-05" db="EMBL/GenBank/DDBJ databases">
        <authorList>
            <person name="Lanie J.A."/>
            <person name="Ng W.-L."/>
            <person name="Kazmierczak K.M."/>
            <person name="Andrzejewski T.M."/>
            <person name="Davidsen T.M."/>
            <person name="Wayne K.J."/>
            <person name="Tettelin H."/>
            <person name="Glass J.I."/>
            <person name="Rusch D."/>
            <person name="Podicherti R."/>
            <person name="Tsui H.-C.T."/>
            <person name="Winkler M.E."/>
        </authorList>
    </citation>
    <scope>NUCLEOTIDE SEQUENCE</scope>
</reference>
<dbReference type="GO" id="GO:0000271">
    <property type="term" value="P:polysaccharide biosynthetic process"/>
    <property type="evidence" value="ECO:0007669"/>
    <property type="project" value="TreeGrafter"/>
</dbReference>
<dbReference type="GO" id="GO:0019305">
    <property type="term" value="P:dTDP-rhamnose biosynthetic process"/>
    <property type="evidence" value="ECO:0007669"/>
    <property type="project" value="TreeGrafter"/>
</dbReference>
<dbReference type="PANTHER" id="PTHR21047">
    <property type="entry name" value="DTDP-6-DEOXY-D-GLUCOSE-3,5 EPIMERASE"/>
    <property type="match status" value="1"/>
</dbReference>
<dbReference type="Pfam" id="PF00908">
    <property type="entry name" value="dTDP_sugar_isom"/>
    <property type="match status" value="1"/>
</dbReference>
<name>A0A382IIT8_9ZZZZ</name>
<organism evidence="1">
    <name type="scientific">marine metagenome</name>
    <dbReference type="NCBI Taxonomy" id="408172"/>
    <lineage>
        <taxon>unclassified sequences</taxon>
        <taxon>metagenomes</taxon>
        <taxon>ecological metagenomes</taxon>
    </lineage>
</organism>
<dbReference type="PANTHER" id="PTHR21047:SF2">
    <property type="entry name" value="THYMIDINE DIPHOSPHO-4-KETO-RHAMNOSE 3,5-EPIMERASE"/>
    <property type="match status" value="1"/>
</dbReference>
<dbReference type="GO" id="GO:0008830">
    <property type="term" value="F:dTDP-4-dehydrorhamnose 3,5-epimerase activity"/>
    <property type="evidence" value="ECO:0007669"/>
    <property type="project" value="InterPro"/>
</dbReference>
<sequence length="178" mass="20510">MELKKTLLEGCFEIKPITFLDQRGTFTKTFHKKEFKRLGLNSDWKEDYYTYSKKDVIRGMHLQLPPNDHFKLVHCLYGEVLDVLLDLRPSSPSFGKAHSLKLSSKKKNGIYISKGIAHGFLSLTEKSLLTYKVSSAHSPKHDTGVSWNSFGFEWPVKNPIISDRDKNLEELKDFNSPF</sequence>
<evidence type="ECO:0008006" key="2">
    <source>
        <dbReference type="Google" id="ProtNLM"/>
    </source>
</evidence>
<dbReference type="AlphaFoldDB" id="A0A382IIT8"/>
<accession>A0A382IIT8</accession>
<dbReference type="InterPro" id="IPR011051">
    <property type="entry name" value="RmlC_Cupin_sf"/>
</dbReference>
<dbReference type="CDD" id="cd00438">
    <property type="entry name" value="cupin_RmlC"/>
    <property type="match status" value="1"/>
</dbReference>
<gene>
    <name evidence="1" type="ORF">METZ01_LOCUS252099</name>
</gene>
<proteinExistence type="predicted"/>
<dbReference type="InterPro" id="IPR014710">
    <property type="entry name" value="RmlC-like_jellyroll"/>
</dbReference>
<evidence type="ECO:0000313" key="1">
    <source>
        <dbReference type="EMBL" id="SVB99245.1"/>
    </source>
</evidence>
<dbReference type="EMBL" id="UINC01067517">
    <property type="protein sequence ID" value="SVB99245.1"/>
    <property type="molecule type" value="Genomic_DNA"/>
</dbReference>